<keyword evidence="1" id="KW-0238">DNA-binding</keyword>
<proteinExistence type="predicted"/>
<sequence>MDAPPLPLPHRRPSQAPSTWTPAEYKSCLADIEVRLLGFDAMIKILSRRWPGKLIEDLQFAILDANITKSCPLLLQRKVNTIGSSLFLEFTSPHDMFVGIFVIRRPEEPLFPGYHVRVRVSKETETTGGLWRSNMG</sequence>
<gene>
    <name evidence="3" type="ORF">OPV22_028318</name>
</gene>
<organism evidence="3 4">
    <name type="scientific">Ensete ventricosum</name>
    <name type="common">Abyssinian banana</name>
    <name type="synonym">Musa ensete</name>
    <dbReference type="NCBI Taxonomy" id="4639"/>
    <lineage>
        <taxon>Eukaryota</taxon>
        <taxon>Viridiplantae</taxon>
        <taxon>Streptophyta</taxon>
        <taxon>Embryophyta</taxon>
        <taxon>Tracheophyta</taxon>
        <taxon>Spermatophyta</taxon>
        <taxon>Magnoliopsida</taxon>
        <taxon>Liliopsida</taxon>
        <taxon>Zingiberales</taxon>
        <taxon>Musaceae</taxon>
        <taxon>Ensete</taxon>
    </lineage>
</organism>
<evidence type="ECO:0000313" key="3">
    <source>
        <dbReference type="EMBL" id="KAJ8465766.1"/>
    </source>
</evidence>
<evidence type="ECO:0000313" key="4">
    <source>
        <dbReference type="Proteomes" id="UP001222027"/>
    </source>
</evidence>
<dbReference type="InterPro" id="IPR044283">
    <property type="entry name" value="FAMA/SPEECHLESS/MUTE-like"/>
</dbReference>
<accession>A0AAV8P4Z9</accession>
<dbReference type="GO" id="GO:0003677">
    <property type="term" value="F:DNA binding"/>
    <property type="evidence" value="ECO:0007669"/>
    <property type="project" value="UniProtKB-KW"/>
</dbReference>
<reference evidence="3 4" key="1">
    <citation type="submission" date="2022-12" db="EMBL/GenBank/DDBJ databases">
        <title>Chromosome-scale assembly of the Ensete ventricosum genome.</title>
        <authorList>
            <person name="Dussert Y."/>
            <person name="Stocks J."/>
            <person name="Wendawek A."/>
            <person name="Woldeyes F."/>
            <person name="Nichols R.A."/>
            <person name="Borrell J.S."/>
        </authorList>
    </citation>
    <scope>NUCLEOTIDE SEQUENCE [LARGE SCALE GENOMIC DNA]</scope>
    <source>
        <strain evidence="4">cv. Maze</strain>
        <tissue evidence="3">Seeds</tissue>
    </source>
</reference>
<protein>
    <submittedName>
        <fullName evidence="3">Uncharacterized protein</fullName>
    </submittedName>
</protein>
<dbReference type="GO" id="GO:0005634">
    <property type="term" value="C:nucleus"/>
    <property type="evidence" value="ECO:0007669"/>
    <property type="project" value="TreeGrafter"/>
</dbReference>
<feature type="region of interest" description="Disordered" evidence="2">
    <location>
        <begin position="1"/>
        <end position="20"/>
    </location>
</feature>
<dbReference type="GO" id="GO:0010052">
    <property type="term" value="P:guard cell differentiation"/>
    <property type="evidence" value="ECO:0007669"/>
    <property type="project" value="InterPro"/>
</dbReference>
<evidence type="ECO:0000256" key="2">
    <source>
        <dbReference type="SAM" id="MobiDB-lite"/>
    </source>
</evidence>
<dbReference type="EMBL" id="JAQQAF010000008">
    <property type="protein sequence ID" value="KAJ8465766.1"/>
    <property type="molecule type" value="Genomic_DNA"/>
</dbReference>
<dbReference type="PANTHER" id="PTHR46684">
    <property type="entry name" value="TRANSCRIPTION FACTOR FAMA"/>
    <property type="match status" value="1"/>
</dbReference>
<dbReference type="GO" id="GO:0003700">
    <property type="term" value="F:DNA-binding transcription factor activity"/>
    <property type="evidence" value="ECO:0007669"/>
    <property type="project" value="InterPro"/>
</dbReference>
<comment type="caution">
    <text evidence="3">The sequence shown here is derived from an EMBL/GenBank/DDBJ whole genome shotgun (WGS) entry which is preliminary data.</text>
</comment>
<name>A0AAV8P4Z9_ENSVE</name>
<dbReference type="PANTHER" id="PTHR46684:SF6">
    <property type="entry name" value="TRANSCRIPTION FACTOR FAMA"/>
    <property type="match status" value="1"/>
</dbReference>
<evidence type="ECO:0000256" key="1">
    <source>
        <dbReference type="ARBA" id="ARBA00023125"/>
    </source>
</evidence>
<dbReference type="Proteomes" id="UP001222027">
    <property type="component" value="Unassembled WGS sequence"/>
</dbReference>
<dbReference type="AlphaFoldDB" id="A0AAV8P4Z9"/>
<dbReference type="GO" id="GO:0045893">
    <property type="term" value="P:positive regulation of DNA-templated transcription"/>
    <property type="evidence" value="ECO:0007669"/>
    <property type="project" value="TreeGrafter"/>
</dbReference>
<keyword evidence="4" id="KW-1185">Reference proteome</keyword>